<dbReference type="AlphaFoldDB" id="A0A1B2M240"/>
<gene>
    <name evidence="1" type="ORF">BFG52_13395</name>
</gene>
<dbReference type="EMBL" id="CP016895">
    <property type="protein sequence ID" value="AOA59257.1"/>
    <property type="molecule type" value="Genomic_DNA"/>
</dbReference>
<reference evidence="1 2" key="1">
    <citation type="submission" date="2016-08" db="EMBL/GenBank/DDBJ databases">
        <authorList>
            <person name="Seilhamer J.J."/>
        </authorList>
    </citation>
    <scope>NUCLEOTIDE SEQUENCE [LARGE SCALE GENOMIC DNA]</scope>
    <source>
        <strain evidence="1 2">BRTC-1</strain>
    </source>
</reference>
<dbReference type="STRING" id="1789224.BFG52_13395"/>
<evidence type="ECO:0000313" key="2">
    <source>
        <dbReference type="Proteomes" id="UP000093391"/>
    </source>
</evidence>
<sequence>MAFDLVQYFAGQIRIQKPELFKKTADLSDPEHMDHLNALLFGKLIQLWQHNPAQLYAEIHAQDLLFIQDIVRHLTTSAHNQSPLAAADFEAICSEILLLHFAELTQMDQTAHYGQDGMQELLLGQIEHLAGQAPDWVWQCNELTELVGSQAVPEDTISLDETMKEFNQMVQQHHDDHSPAIQDSAPLQPTWAKVLEPIVALVVLWVLADALCKYVF</sequence>
<accession>A0A1B2M240</accession>
<dbReference type="OrthoDB" id="6717066at2"/>
<proteinExistence type="predicted"/>
<evidence type="ECO:0000313" key="1">
    <source>
        <dbReference type="EMBL" id="AOA59257.1"/>
    </source>
</evidence>
<protein>
    <submittedName>
        <fullName evidence="1">Uncharacterized protein</fullName>
    </submittedName>
</protein>
<organism evidence="1 2">
    <name type="scientific">Acinetobacter larvae</name>
    <dbReference type="NCBI Taxonomy" id="1789224"/>
    <lineage>
        <taxon>Bacteria</taxon>
        <taxon>Pseudomonadati</taxon>
        <taxon>Pseudomonadota</taxon>
        <taxon>Gammaproteobacteria</taxon>
        <taxon>Moraxellales</taxon>
        <taxon>Moraxellaceae</taxon>
        <taxon>Acinetobacter</taxon>
    </lineage>
</organism>
<name>A0A1B2M240_9GAMM</name>
<keyword evidence="2" id="KW-1185">Reference proteome</keyword>
<dbReference type="RefSeq" id="WP_067557251.1">
    <property type="nucleotide sequence ID" value="NZ_CP016895.1"/>
</dbReference>
<dbReference type="Proteomes" id="UP000093391">
    <property type="component" value="Chromosome"/>
</dbReference>
<dbReference type="KEGG" id="ala:BFG52_13395"/>